<organism evidence="6 7">
    <name type="scientific">Rhodococcus artemisiae</name>
    <dbReference type="NCBI Taxonomy" id="714159"/>
    <lineage>
        <taxon>Bacteria</taxon>
        <taxon>Bacillati</taxon>
        <taxon>Actinomycetota</taxon>
        <taxon>Actinomycetes</taxon>
        <taxon>Mycobacteriales</taxon>
        <taxon>Nocardiaceae</taxon>
        <taxon>Rhodococcus</taxon>
    </lineage>
</organism>
<proteinExistence type="predicted"/>
<evidence type="ECO:0000313" key="6">
    <source>
        <dbReference type="EMBL" id="MEE2061208.1"/>
    </source>
</evidence>
<keyword evidence="3" id="KW-0804">Transcription</keyword>
<evidence type="ECO:0000313" key="7">
    <source>
        <dbReference type="Proteomes" id="UP001336020"/>
    </source>
</evidence>
<dbReference type="PANTHER" id="PTHR30055">
    <property type="entry name" value="HTH-TYPE TRANSCRIPTIONAL REGULATOR RUTR"/>
    <property type="match status" value="1"/>
</dbReference>
<keyword evidence="1" id="KW-0805">Transcription regulation</keyword>
<protein>
    <submittedName>
        <fullName evidence="6">TetR/AcrR family transcriptional regulator</fullName>
    </submittedName>
</protein>
<dbReference type="PROSITE" id="PS50977">
    <property type="entry name" value="HTH_TETR_2"/>
    <property type="match status" value="1"/>
</dbReference>
<evidence type="ECO:0000256" key="3">
    <source>
        <dbReference type="ARBA" id="ARBA00023163"/>
    </source>
</evidence>
<evidence type="ECO:0000256" key="1">
    <source>
        <dbReference type="ARBA" id="ARBA00023015"/>
    </source>
</evidence>
<evidence type="ECO:0000256" key="4">
    <source>
        <dbReference type="PROSITE-ProRule" id="PRU00335"/>
    </source>
</evidence>
<comment type="caution">
    <text evidence="6">The sequence shown here is derived from an EMBL/GenBank/DDBJ whole genome shotgun (WGS) entry which is preliminary data.</text>
</comment>
<evidence type="ECO:0000259" key="5">
    <source>
        <dbReference type="PROSITE" id="PS50977"/>
    </source>
</evidence>
<dbReference type="Proteomes" id="UP001336020">
    <property type="component" value="Unassembled WGS sequence"/>
</dbReference>
<dbReference type="InterPro" id="IPR001647">
    <property type="entry name" value="HTH_TetR"/>
</dbReference>
<dbReference type="InterPro" id="IPR009057">
    <property type="entry name" value="Homeodomain-like_sf"/>
</dbReference>
<accession>A0ABU7LI36</accession>
<keyword evidence="2 4" id="KW-0238">DNA-binding</keyword>
<dbReference type="SUPFAM" id="SSF46689">
    <property type="entry name" value="Homeodomain-like"/>
    <property type="match status" value="1"/>
</dbReference>
<dbReference type="Pfam" id="PF00440">
    <property type="entry name" value="TetR_N"/>
    <property type="match status" value="1"/>
</dbReference>
<feature type="DNA-binding region" description="H-T-H motif" evidence="4">
    <location>
        <begin position="39"/>
        <end position="58"/>
    </location>
</feature>
<gene>
    <name evidence="6" type="ORF">Q7514_27145</name>
</gene>
<dbReference type="EMBL" id="JAUTXY010000016">
    <property type="protein sequence ID" value="MEE2061208.1"/>
    <property type="molecule type" value="Genomic_DNA"/>
</dbReference>
<dbReference type="PRINTS" id="PR00455">
    <property type="entry name" value="HTHTETR"/>
</dbReference>
<sequence>MPPAAKRPNKRMAQGARSRDEILDAASRMMATRGFEGTSVADIARESGLPNSSIYWHFNSKAGILAAVMERGAERFFADVRPSPALPDETADAHLHRALRGVGEVFVAHPEFLRLFVILLLGNESDDIREIVHRVRERGRQSLNTLLQATLGSWGEATAARVSDRIVDFALAGFDGAFLALQAGSPTSHEILMSQLADSVMELARGEREVQPTSR</sequence>
<keyword evidence="7" id="KW-1185">Reference proteome</keyword>
<name>A0ABU7LI36_9NOCA</name>
<dbReference type="RefSeq" id="WP_330136373.1">
    <property type="nucleotide sequence ID" value="NZ_JAUTXY010000016.1"/>
</dbReference>
<dbReference type="InterPro" id="IPR050109">
    <property type="entry name" value="HTH-type_TetR-like_transc_reg"/>
</dbReference>
<reference evidence="6 7" key="1">
    <citation type="submission" date="2023-07" db="EMBL/GenBank/DDBJ databases">
        <authorList>
            <person name="Girao M."/>
            <person name="Carvalho M.F."/>
        </authorList>
    </citation>
    <scope>NUCLEOTIDE SEQUENCE [LARGE SCALE GENOMIC DNA]</scope>
    <source>
        <strain evidence="6 7">YIM65754</strain>
    </source>
</reference>
<dbReference type="PANTHER" id="PTHR30055:SF234">
    <property type="entry name" value="HTH-TYPE TRANSCRIPTIONAL REGULATOR BETI"/>
    <property type="match status" value="1"/>
</dbReference>
<evidence type="ECO:0000256" key="2">
    <source>
        <dbReference type="ARBA" id="ARBA00023125"/>
    </source>
</evidence>
<feature type="domain" description="HTH tetR-type" evidence="5">
    <location>
        <begin position="16"/>
        <end position="76"/>
    </location>
</feature>
<dbReference type="Gene3D" id="1.10.357.10">
    <property type="entry name" value="Tetracycline Repressor, domain 2"/>
    <property type="match status" value="1"/>
</dbReference>